<evidence type="ECO:0000313" key="3">
    <source>
        <dbReference type="Proteomes" id="UP000741863"/>
    </source>
</evidence>
<dbReference type="EMBL" id="JAFBEC010000008">
    <property type="protein sequence ID" value="MBM7633710.1"/>
    <property type="molecule type" value="Genomic_DNA"/>
</dbReference>
<keyword evidence="1" id="KW-0472">Membrane</keyword>
<dbReference type="Proteomes" id="UP000741863">
    <property type="component" value="Unassembled WGS sequence"/>
</dbReference>
<comment type="caution">
    <text evidence="2">The sequence shown here is derived from an EMBL/GenBank/DDBJ whole genome shotgun (WGS) entry which is preliminary data.</text>
</comment>
<keyword evidence="3" id="KW-1185">Reference proteome</keyword>
<keyword evidence="1" id="KW-1133">Transmembrane helix</keyword>
<feature type="transmembrane region" description="Helical" evidence="1">
    <location>
        <begin position="145"/>
        <end position="162"/>
    </location>
</feature>
<evidence type="ECO:0000256" key="1">
    <source>
        <dbReference type="SAM" id="Phobius"/>
    </source>
</evidence>
<organism evidence="2 3">
    <name type="scientific">Geomicrobium sediminis</name>
    <dbReference type="NCBI Taxonomy" id="1347788"/>
    <lineage>
        <taxon>Bacteria</taxon>
        <taxon>Bacillati</taxon>
        <taxon>Bacillota</taxon>
        <taxon>Bacilli</taxon>
        <taxon>Bacillales</taxon>
        <taxon>Geomicrobium</taxon>
    </lineage>
</organism>
<name>A0ABS2PE49_9BACL</name>
<accession>A0ABS2PE49</accession>
<reference evidence="2 3" key="1">
    <citation type="submission" date="2021-01" db="EMBL/GenBank/DDBJ databases">
        <title>Genomic Encyclopedia of Type Strains, Phase IV (KMG-IV): sequencing the most valuable type-strain genomes for metagenomic binning, comparative biology and taxonomic classification.</title>
        <authorList>
            <person name="Goeker M."/>
        </authorList>
    </citation>
    <scope>NUCLEOTIDE SEQUENCE [LARGE SCALE GENOMIC DNA]</scope>
    <source>
        <strain evidence="2 3">DSM 25540</strain>
    </source>
</reference>
<feature type="transmembrane region" description="Helical" evidence="1">
    <location>
        <begin position="88"/>
        <end position="108"/>
    </location>
</feature>
<keyword evidence="2" id="KW-0418">Kinase</keyword>
<evidence type="ECO:0000313" key="2">
    <source>
        <dbReference type="EMBL" id="MBM7633710.1"/>
    </source>
</evidence>
<sequence length="163" mass="18410">MIAAFMVAVAFGAMLVHQRVTDVEKWMLLIVLLFGGCGYLGLVLANSYFAFLSPSWLSGFWSTCTIIFITAAVVGYHPYYGFFGRKDVRIWASMLGLFFLTGALVNVWFSQILTFILLLIIFVIGLFAGFYLQNLLSLQWSRFRYLPFVPLVFLVFATAGKLL</sequence>
<keyword evidence="1" id="KW-0812">Transmembrane</keyword>
<dbReference type="GO" id="GO:0016301">
    <property type="term" value="F:kinase activity"/>
    <property type="evidence" value="ECO:0007669"/>
    <property type="project" value="UniProtKB-KW"/>
</dbReference>
<keyword evidence="2" id="KW-0808">Transferase</keyword>
<feature type="transmembrane region" description="Helical" evidence="1">
    <location>
        <begin position="28"/>
        <end position="49"/>
    </location>
</feature>
<protein>
    <submittedName>
        <fullName evidence="2">Signal transduction histidine kinase</fullName>
    </submittedName>
</protein>
<proteinExistence type="predicted"/>
<feature type="transmembrane region" description="Helical" evidence="1">
    <location>
        <begin position="115"/>
        <end position="133"/>
    </location>
</feature>
<feature type="transmembrane region" description="Helical" evidence="1">
    <location>
        <begin position="56"/>
        <end position="76"/>
    </location>
</feature>
<gene>
    <name evidence="2" type="ORF">JOD17_002806</name>
</gene>
<dbReference type="RefSeq" id="WP_042413540.1">
    <property type="nucleotide sequence ID" value="NZ_JAFBEC010000008.1"/>
</dbReference>